<proteinExistence type="predicted"/>
<dbReference type="GeneID" id="92929291"/>
<evidence type="ECO:0000313" key="2">
    <source>
        <dbReference type="EMBL" id="RKT49834.1"/>
    </source>
</evidence>
<sequence length="166" mass="19130">MIRSRKAGIEDIPLIRNLAERSFLPTYKEILSADQLNWMFDWMYSVDSLQQQIEDGHVFFIAYEGDLPCGYVSVERQGDALFHLQKIYVLPDFQGKHVGQYLVQLVFDYVKSLCPGECSTVELNVNRNNKAKSFYEHMGFSVARSGDFPIGNGYYMNDYIMAIKLS</sequence>
<dbReference type="EMBL" id="RBXN01000009">
    <property type="protein sequence ID" value="RKT49834.1"/>
    <property type="molecule type" value="Genomic_DNA"/>
</dbReference>
<organism evidence="2 3">
    <name type="scientific">Coprobacter fastidiosus NSB1 = JCM 33896</name>
    <dbReference type="NCBI Taxonomy" id="1349822"/>
    <lineage>
        <taxon>Bacteria</taxon>
        <taxon>Pseudomonadati</taxon>
        <taxon>Bacteroidota</taxon>
        <taxon>Bacteroidia</taxon>
        <taxon>Bacteroidales</taxon>
        <taxon>Barnesiellaceae</taxon>
        <taxon>Coprobacter</taxon>
    </lineage>
</organism>
<gene>
    <name evidence="2" type="ORF">BC742_2425</name>
</gene>
<dbReference type="PROSITE" id="PS51186">
    <property type="entry name" value="GNAT"/>
    <property type="match status" value="1"/>
</dbReference>
<keyword evidence="2" id="KW-0687">Ribonucleoprotein</keyword>
<dbReference type="Proteomes" id="UP000269493">
    <property type="component" value="Unassembled WGS sequence"/>
</dbReference>
<dbReference type="GO" id="GO:0005840">
    <property type="term" value="C:ribosome"/>
    <property type="evidence" value="ECO:0007669"/>
    <property type="project" value="UniProtKB-KW"/>
</dbReference>
<dbReference type="InterPro" id="IPR016181">
    <property type="entry name" value="Acyl_CoA_acyltransferase"/>
</dbReference>
<dbReference type="RefSeq" id="WP_022600694.1">
    <property type="nucleotide sequence ID" value="NZ_KI440786.1"/>
</dbReference>
<reference evidence="2 3" key="1">
    <citation type="submission" date="2018-10" db="EMBL/GenBank/DDBJ databases">
        <title>Genomic Encyclopedia of Archaeal and Bacterial Type Strains, Phase II (KMG-II): from individual species to whole genera.</title>
        <authorList>
            <person name="Goeker M."/>
        </authorList>
    </citation>
    <scope>NUCLEOTIDE SEQUENCE [LARGE SCALE GENOMIC DNA]</scope>
    <source>
        <strain evidence="2 3">NSB1</strain>
    </source>
</reference>
<dbReference type="Gene3D" id="3.40.630.30">
    <property type="match status" value="1"/>
</dbReference>
<dbReference type="InterPro" id="IPR000182">
    <property type="entry name" value="GNAT_dom"/>
</dbReference>
<dbReference type="AlphaFoldDB" id="A0A495VKK7"/>
<dbReference type="OrthoDB" id="9800604at2"/>
<accession>A0A495VKK7</accession>
<dbReference type="Pfam" id="PF13508">
    <property type="entry name" value="Acetyltransf_7"/>
    <property type="match status" value="1"/>
</dbReference>
<dbReference type="CDD" id="cd04301">
    <property type="entry name" value="NAT_SF"/>
    <property type="match status" value="1"/>
</dbReference>
<protein>
    <submittedName>
        <fullName evidence="2">Ribosomal protein S18 acetylase RimI-like enzyme</fullName>
    </submittedName>
</protein>
<evidence type="ECO:0000313" key="3">
    <source>
        <dbReference type="Proteomes" id="UP000269493"/>
    </source>
</evidence>
<evidence type="ECO:0000259" key="1">
    <source>
        <dbReference type="PROSITE" id="PS51186"/>
    </source>
</evidence>
<comment type="caution">
    <text evidence="2">The sequence shown here is derived from an EMBL/GenBank/DDBJ whole genome shotgun (WGS) entry which is preliminary data.</text>
</comment>
<dbReference type="GO" id="GO:0016747">
    <property type="term" value="F:acyltransferase activity, transferring groups other than amino-acyl groups"/>
    <property type="evidence" value="ECO:0007669"/>
    <property type="project" value="InterPro"/>
</dbReference>
<keyword evidence="3" id="KW-1185">Reference proteome</keyword>
<feature type="domain" description="N-acetyltransferase" evidence="1">
    <location>
        <begin position="1"/>
        <end position="166"/>
    </location>
</feature>
<name>A0A495VKK7_9BACT</name>
<keyword evidence="2" id="KW-0689">Ribosomal protein</keyword>
<dbReference type="SUPFAM" id="SSF55729">
    <property type="entry name" value="Acyl-CoA N-acyltransferases (Nat)"/>
    <property type="match status" value="1"/>
</dbReference>